<comment type="subcellular location">
    <subcellularLocation>
        <location evidence="4">Cytoplasm</location>
    </subcellularLocation>
</comment>
<keyword evidence="17" id="KW-0326">Glycosidase</keyword>
<keyword evidence="9" id="KW-0328">Glycosyltransferase</keyword>
<dbReference type="Pfam" id="PF14701">
    <property type="entry name" value="hDGE_amylase"/>
    <property type="match status" value="1"/>
</dbReference>
<keyword evidence="14 20" id="KW-0862">Zinc</keyword>
<feature type="zinc finger region" description="C3H1-type" evidence="20">
    <location>
        <begin position="10"/>
        <end position="38"/>
    </location>
</feature>
<evidence type="ECO:0000256" key="1">
    <source>
        <dbReference type="ARBA" id="ARBA00000439"/>
    </source>
</evidence>
<dbReference type="InterPro" id="IPR017853">
    <property type="entry name" value="GH"/>
</dbReference>
<dbReference type="SMART" id="SM00356">
    <property type="entry name" value="ZnF_C3H1"/>
    <property type="match status" value="3"/>
</dbReference>
<evidence type="ECO:0000259" key="22">
    <source>
        <dbReference type="PROSITE" id="PS50089"/>
    </source>
</evidence>
<keyword evidence="25" id="KW-1185">Reference proteome</keyword>
<evidence type="ECO:0000259" key="23">
    <source>
        <dbReference type="PROSITE" id="PS50103"/>
    </source>
</evidence>
<evidence type="ECO:0000256" key="16">
    <source>
        <dbReference type="ARBA" id="ARBA00023268"/>
    </source>
</evidence>
<dbReference type="GO" id="GO:0004134">
    <property type="term" value="F:4-alpha-glucanotransferase activity"/>
    <property type="evidence" value="ECO:0007669"/>
    <property type="project" value="UniProtKB-EC"/>
</dbReference>
<dbReference type="InterPro" id="IPR032790">
    <property type="entry name" value="GDE_C"/>
</dbReference>
<feature type="domain" description="RING-type" evidence="22">
    <location>
        <begin position="96"/>
        <end position="143"/>
    </location>
</feature>
<dbReference type="Gene3D" id="1.50.10.10">
    <property type="match status" value="1"/>
</dbReference>
<feature type="zinc finger region" description="C3H1-type" evidence="20">
    <location>
        <begin position="51"/>
        <end position="78"/>
    </location>
</feature>
<feature type="region of interest" description="Disordered" evidence="21">
    <location>
        <begin position="486"/>
        <end position="571"/>
    </location>
</feature>
<feature type="region of interest" description="Disordered" evidence="21">
    <location>
        <begin position="426"/>
        <end position="449"/>
    </location>
</feature>
<dbReference type="InterPro" id="IPR032792">
    <property type="entry name" value="AGL_glucanoTrfase"/>
</dbReference>
<dbReference type="Proteomes" id="UP000559027">
    <property type="component" value="Unassembled WGS sequence"/>
</dbReference>
<dbReference type="FunFam" id="1.50.10.10:FF:000039">
    <property type="entry name" value="Glycogen debranching enzyme Gdb1, putative"/>
    <property type="match status" value="1"/>
</dbReference>
<feature type="domain" description="C3H1-type" evidence="23">
    <location>
        <begin position="10"/>
        <end position="38"/>
    </location>
</feature>
<dbReference type="Pfam" id="PF14699">
    <property type="entry name" value="hGDE_N"/>
    <property type="match status" value="1"/>
</dbReference>
<accession>A0A8H5LLR3</accession>
<comment type="function">
    <text evidence="3">Multifunctional enzyme acting as 1,4-alpha-D-glucan:1,4-alpha-D-glucan 4-alpha-D-glycosyltransferase and amylo-1,6-glucosidase in glycogen degradation.</text>
</comment>
<dbReference type="InterPro" id="IPR012341">
    <property type="entry name" value="6hp_glycosidase-like_sf"/>
</dbReference>
<dbReference type="InterPro" id="IPR017907">
    <property type="entry name" value="Znf_RING_CS"/>
</dbReference>
<keyword evidence="13" id="KW-0378">Hydrolase</keyword>
<evidence type="ECO:0000256" key="7">
    <source>
        <dbReference type="ARBA" id="ARBA00020723"/>
    </source>
</evidence>
<keyword evidence="15" id="KW-0320">Glycogen biosynthesis</keyword>
<dbReference type="SUPFAM" id="SSF48208">
    <property type="entry name" value="Six-hairpin glycosidases"/>
    <property type="match status" value="1"/>
</dbReference>
<dbReference type="PROSITE" id="PS50103">
    <property type="entry name" value="ZF_C3H1"/>
    <property type="match status" value="3"/>
</dbReference>
<reference evidence="24 25" key="1">
    <citation type="journal article" date="2020" name="ISME J.">
        <title>Uncovering the hidden diversity of litter-decomposition mechanisms in mushroom-forming fungi.</title>
        <authorList>
            <person name="Floudas D."/>
            <person name="Bentzer J."/>
            <person name="Ahren D."/>
            <person name="Johansson T."/>
            <person name="Persson P."/>
            <person name="Tunlid A."/>
        </authorList>
    </citation>
    <scope>NUCLEOTIDE SEQUENCE [LARGE SCALE GENOMIC DNA]</scope>
    <source>
        <strain evidence="24 25">CBS 146.42</strain>
    </source>
</reference>
<feature type="zinc finger region" description="C3H1-type" evidence="20">
    <location>
        <begin position="173"/>
        <end position="208"/>
    </location>
</feature>
<keyword evidence="12 20" id="KW-0863">Zinc-finger</keyword>
<evidence type="ECO:0000256" key="9">
    <source>
        <dbReference type="ARBA" id="ARBA00022676"/>
    </source>
</evidence>
<evidence type="ECO:0000256" key="6">
    <source>
        <dbReference type="ARBA" id="ARBA00012778"/>
    </source>
</evidence>
<evidence type="ECO:0000313" key="24">
    <source>
        <dbReference type="EMBL" id="KAF5361763.1"/>
    </source>
</evidence>
<dbReference type="GO" id="GO:0004135">
    <property type="term" value="F:amylo-alpha-1,6-glucosidase activity"/>
    <property type="evidence" value="ECO:0007669"/>
    <property type="project" value="UniProtKB-EC"/>
</dbReference>
<dbReference type="Pfam" id="PF06202">
    <property type="entry name" value="GDE_C"/>
    <property type="match status" value="1"/>
</dbReference>
<dbReference type="Gene3D" id="4.10.1000.10">
    <property type="entry name" value="Zinc finger, CCCH-type"/>
    <property type="match status" value="1"/>
</dbReference>
<dbReference type="EMBL" id="JAACJO010000002">
    <property type="protein sequence ID" value="KAF5361763.1"/>
    <property type="molecule type" value="Genomic_DNA"/>
</dbReference>
<dbReference type="EC" id="3.2.1.33" evidence="6"/>
<comment type="catalytic activity">
    <reaction evidence="1">
        <text>Transfers a segment of a (1-&gt;4)-alpha-D-glucan to a new position in an acceptor, which may be glucose or a (1-&gt;4)-alpha-D-glucan.</text>
        <dbReference type="EC" id="2.4.1.25"/>
    </reaction>
</comment>
<dbReference type="InterPro" id="IPR036855">
    <property type="entry name" value="Znf_CCCH_sf"/>
</dbReference>
<keyword evidence="8" id="KW-0963">Cytoplasm</keyword>
<dbReference type="PROSITE" id="PS50089">
    <property type="entry name" value="ZF_RING_2"/>
    <property type="match status" value="1"/>
</dbReference>
<dbReference type="SMART" id="SM00184">
    <property type="entry name" value="RING"/>
    <property type="match status" value="1"/>
</dbReference>
<evidence type="ECO:0000256" key="13">
    <source>
        <dbReference type="ARBA" id="ARBA00022801"/>
    </source>
</evidence>
<dbReference type="InterPro" id="IPR032788">
    <property type="entry name" value="AGL_central"/>
</dbReference>
<feature type="domain" description="C3H1-type" evidence="23">
    <location>
        <begin position="173"/>
        <end position="208"/>
    </location>
</feature>
<dbReference type="CDD" id="cd16521">
    <property type="entry name" value="RING-HC_MKRN"/>
    <property type="match status" value="1"/>
</dbReference>
<organism evidence="24 25">
    <name type="scientific">Leucocoprinus leucothites</name>
    <dbReference type="NCBI Taxonomy" id="201217"/>
    <lineage>
        <taxon>Eukaryota</taxon>
        <taxon>Fungi</taxon>
        <taxon>Dikarya</taxon>
        <taxon>Basidiomycota</taxon>
        <taxon>Agaricomycotina</taxon>
        <taxon>Agaricomycetes</taxon>
        <taxon>Agaricomycetidae</taxon>
        <taxon>Agaricales</taxon>
        <taxon>Agaricineae</taxon>
        <taxon>Agaricaceae</taxon>
        <taxon>Leucocoprinus</taxon>
    </lineage>
</organism>
<dbReference type="GO" id="GO:0005980">
    <property type="term" value="P:glycogen catabolic process"/>
    <property type="evidence" value="ECO:0007669"/>
    <property type="project" value="InterPro"/>
</dbReference>
<evidence type="ECO:0000256" key="11">
    <source>
        <dbReference type="ARBA" id="ARBA00022723"/>
    </source>
</evidence>
<dbReference type="SUPFAM" id="SSF90229">
    <property type="entry name" value="CCCH zinc finger"/>
    <property type="match status" value="1"/>
</dbReference>
<dbReference type="InterPro" id="IPR018957">
    <property type="entry name" value="Znf_C3HC4_RING-type"/>
</dbReference>
<evidence type="ECO:0000256" key="18">
    <source>
        <dbReference type="ARBA" id="ARBA00025780"/>
    </source>
</evidence>
<keyword evidence="10" id="KW-0808">Transferase</keyword>
<dbReference type="EC" id="2.4.1.25" evidence="5"/>
<dbReference type="SUPFAM" id="SSF51445">
    <property type="entry name" value="(Trans)glycosidases"/>
    <property type="match status" value="1"/>
</dbReference>
<evidence type="ECO:0000256" key="8">
    <source>
        <dbReference type="ARBA" id="ARBA00022490"/>
    </source>
</evidence>
<dbReference type="CDD" id="cd11327">
    <property type="entry name" value="AmyAc_Glg_debranch_2"/>
    <property type="match status" value="1"/>
</dbReference>
<evidence type="ECO:0000256" key="4">
    <source>
        <dbReference type="ARBA" id="ARBA00004496"/>
    </source>
</evidence>
<evidence type="ECO:0000256" key="2">
    <source>
        <dbReference type="ARBA" id="ARBA00000927"/>
    </source>
</evidence>
<evidence type="ECO:0000256" key="21">
    <source>
        <dbReference type="SAM" id="MobiDB-lite"/>
    </source>
</evidence>
<dbReference type="InterPro" id="IPR008928">
    <property type="entry name" value="6-hairpin_glycosidase_sf"/>
</dbReference>
<evidence type="ECO:0000256" key="19">
    <source>
        <dbReference type="ARBA" id="ARBA00031477"/>
    </source>
</evidence>
<dbReference type="InterPro" id="IPR001841">
    <property type="entry name" value="Znf_RING"/>
</dbReference>
<protein>
    <recommendedName>
        <fullName evidence="7">Glycogen debranching enzyme</fullName>
        <ecNumber evidence="5">2.4.1.25</ecNumber>
        <ecNumber evidence="6">3.2.1.33</ecNumber>
    </recommendedName>
    <alternativeName>
        <fullName evidence="19">Glycogen debrancher</fullName>
    </alternativeName>
</protein>
<evidence type="ECO:0000256" key="12">
    <source>
        <dbReference type="ARBA" id="ARBA00022771"/>
    </source>
</evidence>
<sequence length="2103" mass="235280">MSSSSRPRTTKPRGVCSYYTTPRGCLAGSSCKFLHGVIEELDPQNPLLTPYDEAKRCRFYAQGFCRRGDQCWFKHIANRPEVSPPPAHEDLQNEPCSICFEKPVTYGLLSGCSHIFCITCIRQWRDQKGQTEHGNIKKCPMCREPSRFITPSSCFWRHGHPEKDRVTKAYKDSMSRIPCRYFQKSLEKDRLRPLCPFGRECFYQHLHDDGTPHIFRSGPDVCMRQYFNATRPSRHSMFDEFMELHAAVDGESLSDAAGIFSIQLTADVDALDQPDNLNGSTGNSRRGRNLLRSDPRFREQLRILWEGVDGLESAVSASNDSVARALDMVRTLVQRSIGLGSHHDHTTEGTGDHTNEVNQAGLLQNVPISSLSHPSLDNFSIHYGGFYDTVPGLQTVSTSSSSEAYLSDSDSESDDDISRLGRYLRSGASIRSTDPLNDPEVQHSEDEEARMMQEIADRGPEEAVEVDPALVAETDEPQIPVMDYETPASEDEVDHGRVANPPFLTDGRGRVVWSSDGEVVEPASSEPRPSAERVGENPPGDSQVSPHSPPTPTTPKTPADEGLDFFASTPTRGESPIRVYELRLDPDGGPNKDRQYIRLPPAYTPYVLRVSFAAGTPAANNGTFKTNFPLDGGAFGRYRYAQRRLPMDYSKPIHIDLPISHAGAFIYWIEYDGDDGRRVKGRHGYFNVDPLLKVKKRSPILDDRLQVLSPGRGALVQEEYVNLPLDGLAVLTVVSKWMGPLNQWRKHFSEAKERGYTMLHYTPLQERGKSNSPYSVRDQKRYDPSLFETPLDGEAGRERVEDVLRIAREEYGLLSLTDVVLNHTANDSPWLLEHPEAGYSPANSPHLTPALELDSAMVNFSANLASQGLPSTINSEADLNTLMSAFEQVLKQLNLWQFYVLQPSRERDSVLSALRSGNVTPWEGPVVEGKTVVELAEILRSEGKIIGINSFVSRFGILIHGDVAAGIAKSAFVHIQDPEALADAWVRVVDVINVPLYQEWEEDTRVALDNIRNRVKYTRLDAHGPRLGEITRDNPLVETYFTRLLPTPDADPLRFSLANNGWIWNADPLQNFALQPSKAYLRREVIVWGDCVKLRYGSSPDANPWLWEYMTSYVSSLAKTFDGFRIDNCHSTPLEVGTRLLDAARVIRPDLYICAELFTGNEDTDLLFVRELGINSLIRECYNGWDPKEFSRLLYRYGVGKPIGSMDGVCMSSLEEIASPTGKGPIRQALVSPLNGSPPHALLYDITHDNESPMDKRSAEDALSTGALATFSYSAIGSVKGLDDLYPKLLNLVHENRQYLVTGTGDGSGIARVKRVLNELHLEMVLNHYEEGHVHQENDPSTQRGYLLVAHTAFTKGRKDRGLITPIKLRGTRAKFILGASLEVLSEGSEEDKDCLRGLTASLTELPEVVVPQGLDQEGPFAEIVVPDVFPPGSIMLFQTQLQDHDPSLDAFCISGAQDAFSDLDLVDLNVVLHRADGEERDATDGVYGVYDIPGLGKNTYCGLEGWMHTLRHIMRYNDLGHPLCAHLREGSWALDYVHQRLSHQTSVFPRLTKPAMWFKERLDRVKSSVPNFIRPKYFALVISEGYKAARRVAVEQCSEFISSGHDFTQDLALCAVQMHGQVKSASLHPKHPTSSLAAGLPHFAAGWARCWGRDVFISLRGLFLTTGNFEGAKEHILAFASTLKHGLIPNLLDSVRQPRYNSRDSPWWMLQNIQDYASFAPDGLAILSESVRRRFPKDDTWVTWDDDRAYASSSTIAEIIQEILQRHVDGISFREHNAGPNLDMQMNDKGFDISVAVDWENGLVFGGNQSNCGTWMDKMGESVKAGTKGIPGTPRDGAPIEITGLLASTLRWLDGLSTKNLFPFKGVQARKAVKVAGEDRLVSYGEWARLIRENFERCYYIPVDSSDDTKYDIQSGIVNRRGIYKDVYRSGAGREWSDYQLRCNFPIAMTVAPELFQEEHALGALRLADQILRGPLGMKTLDPADMQYRPVYDNSNDSADPAIAKGLNYHNGPEWGWPLGYFLRAYLYFDTRVGSGKEDPKRTLYHLHKILLTPKNHIQTDPWRGIPELTNADGKYCPDSCNTQAWSASTLLDFLDDVHRSF</sequence>
<name>A0A8H5LLR3_9AGAR</name>
<comment type="caution">
    <text evidence="24">The sequence shown here is derived from an EMBL/GenBank/DDBJ whole genome shotgun (WGS) entry which is preliminary data.</text>
</comment>
<feature type="compositionally biased region" description="Basic and acidic residues" evidence="21">
    <location>
        <begin position="440"/>
        <end position="449"/>
    </location>
</feature>
<evidence type="ECO:0000256" key="20">
    <source>
        <dbReference type="PROSITE-ProRule" id="PRU00723"/>
    </source>
</evidence>
<dbReference type="InterPro" id="IPR013083">
    <property type="entry name" value="Znf_RING/FYVE/PHD"/>
</dbReference>
<evidence type="ECO:0000256" key="10">
    <source>
        <dbReference type="ARBA" id="ARBA00022679"/>
    </source>
</evidence>
<evidence type="ECO:0000256" key="15">
    <source>
        <dbReference type="ARBA" id="ARBA00023056"/>
    </source>
</evidence>
<dbReference type="PANTHER" id="PTHR10569:SF2">
    <property type="entry name" value="GLYCOGEN DEBRANCHING ENZYME"/>
    <property type="match status" value="1"/>
</dbReference>
<dbReference type="InterPro" id="IPR029436">
    <property type="entry name" value="AGL_euk_N"/>
</dbReference>
<gene>
    <name evidence="24" type="ORF">D9756_002515</name>
</gene>
<dbReference type="PANTHER" id="PTHR10569">
    <property type="entry name" value="GLYCOGEN DEBRANCHING ENZYME"/>
    <property type="match status" value="1"/>
</dbReference>
<evidence type="ECO:0000256" key="14">
    <source>
        <dbReference type="ARBA" id="ARBA00022833"/>
    </source>
</evidence>
<comment type="similarity">
    <text evidence="18">Belongs to the glycogen debranching enzyme family.</text>
</comment>
<dbReference type="PROSITE" id="PS00518">
    <property type="entry name" value="ZF_RING_1"/>
    <property type="match status" value="1"/>
</dbReference>
<dbReference type="GO" id="GO:0005737">
    <property type="term" value="C:cytoplasm"/>
    <property type="evidence" value="ECO:0007669"/>
    <property type="project" value="UniProtKB-SubCell"/>
</dbReference>
<dbReference type="SUPFAM" id="SSF57850">
    <property type="entry name" value="RING/U-box"/>
    <property type="match status" value="1"/>
</dbReference>
<keyword evidence="11 20" id="KW-0479">Metal-binding</keyword>
<dbReference type="OrthoDB" id="10248904at2759"/>
<comment type="catalytic activity">
    <reaction evidence="2">
        <text>Hydrolysis of (1-&gt;6)-alpha-D-glucosidic branch linkages in glycogen phosphorylase limit dextrin.</text>
        <dbReference type="EC" id="3.2.1.33"/>
    </reaction>
</comment>
<dbReference type="GO" id="GO:0005978">
    <property type="term" value="P:glycogen biosynthetic process"/>
    <property type="evidence" value="ECO:0007669"/>
    <property type="project" value="UniProtKB-KW"/>
</dbReference>
<proteinExistence type="inferred from homology"/>
<feature type="domain" description="C3H1-type" evidence="23">
    <location>
        <begin position="51"/>
        <end position="78"/>
    </location>
</feature>
<evidence type="ECO:0000256" key="17">
    <source>
        <dbReference type="ARBA" id="ARBA00023295"/>
    </source>
</evidence>
<dbReference type="Gene3D" id="3.30.40.10">
    <property type="entry name" value="Zinc/RING finger domain, C3HC4 (zinc finger)"/>
    <property type="match status" value="1"/>
</dbReference>
<dbReference type="Pfam" id="PF14702">
    <property type="entry name" value="hGDE_central"/>
    <property type="match status" value="1"/>
</dbReference>
<dbReference type="InterPro" id="IPR000571">
    <property type="entry name" value="Znf_CCCH"/>
</dbReference>
<dbReference type="InterPro" id="IPR010401">
    <property type="entry name" value="AGL/Gdb1"/>
</dbReference>
<dbReference type="GO" id="GO:0008270">
    <property type="term" value="F:zinc ion binding"/>
    <property type="evidence" value="ECO:0007669"/>
    <property type="project" value="UniProtKB-KW"/>
</dbReference>
<evidence type="ECO:0000313" key="25">
    <source>
        <dbReference type="Proteomes" id="UP000559027"/>
    </source>
</evidence>
<dbReference type="Gene3D" id="3.20.20.80">
    <property type="entry name" value="Glycosidases"/>
    <property type="match status" value="2"/>
</dbReference>
<evidence type="ECO:0000256" key="5">
    <source>
        <dbReference type="ARBA" id="ARBA00012560"/>
    </source>
</evidence>
<keyword evidence="16" id="KW-0511">Multifunctional enzyme</keyword>
<dbReference type="Pfam" id="PF00097">
    <property type="entry name" value="zf-C3HC4"/>
    <property type="match status" value="1"/>
</dbReference>
<evidence type="ECO:0000256" key="3">
    <source>
        <dbReference type="ARBA" id="ARBA00003530"/>
    </source>
</evidence>